<dbReference type="InterPro" id="IPR019184">
    <property type="entry name" value="Uncharacterised_TM-17"/>
</dbReference>
<feature type="transmembrane region" description="Helical" evidence="5">
    <location>
        <begin position="40"/>
        <end position="66"/>
    </location>
</feature>
<organism evidence="6 7">
    <name type="scientific">Haematococcus lacustris</name>
    <name type="common">Green alga</name>
    <name type="synonym">Haematococcus pluvialis</name>
    <dbReference type="NCBI Taxonomy" id="44745"/>
    <lineage>
        <taxon>Eukaryota</taxon>
        <taxon>Viridiplantae</taxon>
        <taxon>Chlorophyta</taxon>
        <taxon>core chlorophytes</taxon>
        <taxon>Chlorophyceae</taxon>
        <taxon>CS clade</taxon>
        <taxon>Chlamydomonadales</taxon>
        <taxon>Haematococcaceae</taxon>
        <taxon>Haematococcus</taxon>
    </lineage>
</organism>
<protein>
    <submittedName>
        <fullName evidence="6">Uncharacterized protein</fullName>
    </submittedName>
</protein>
<evidence type="ECO:0000256" key="2">
    <source>
        <dbReference type="ARBA" id="ARBA00022692"/>
    </source>
</evidence>
<reference evidence="6 7" key="1">
    <citation type="submission" date="2020-02" db="EMBL/GenBank/DDBJ databases">
        <title>Draft genome sequence of Haematococcus lacustris strain NIES-144.</title>
        <authorList>
            <person name="Morimoto D."/>
            <person name="Nakagawa S."/>
            <person name="Yoshida T."/>
            <person name="Sawayama S."/>
        </authorList>
    </citation>
    <scope>NUCLEOTIDE SEQUENCE [LARGE SCALE GENOMIC DNA]</scope>
    <source>
        <strain evidence="6 7">NIES-144</strain>
    </source>
</reference>
<keyword evidence="3 5" id="KW-1133">Transmembrane helix</keyword>
<keyword evidence="7" id="KW-1185">Reference proteome</keyword>
<evidence type="ECO:0000256" key="1">
    <source>
        <dbReference type="ARBA" id="ARBA00004141"/>
    </source>
</evidence>
<dbReference type="EMBL" id="BLLF01005158">
    <property type="protein sequence ID" value="GFH30810.1"/>
    <property type="molecule type" value="Genomic_DNA"/>
</dbReference>
<dbReference type="Pfam" id="PF09799">
    <property type="entry name" value="Transmemb_17"/>
    <property type="match status" value="1"/>
</dbReference>
<comment type="caution">
    <text evidence="6">The sequence shown here is derived from an EMBL/GenBank/DDBJ whole genome shotgun (WGS) entry which is preliminary data.</text>
</comment>
<dbReference type="Proteomes" id="UP000485058">
    <property type="component" value="Unassembled WGS sequence"/>
</dbReference>
<dbReference type="GO" id="GO:0035869">
    <property type="term" value="C:ciliary transition zone"/>
    <property type="evidence" value="ECO:0007669"/>
    <property type="project" value="TreeGrafter"/>
</dbReference>
<evidence type="ECO:0000313" key="6">
    <source>
        <dbReference type="EMBL" id="GFH30810.1"/>
    </source>
</evidence>
<dbReference type="PANTHER" id="PTHR13531:SF0">
    <property type="entry name" value="GEO07735P1-RELATED"/>
    <property type="match status" value="1"/>
</dbReference>
<keyword evidence="4 5" id="KW-0472">Membrane</keyword>
<gene>
    <name evidence="6" type="ORF">HaLaN_29732</name>
</gene>
<name>A0A6A0AD56_HAELA</name>
<keyword evidence="2 5" id="KW-0812">Transmembrane</keyword>
<proteinExistence type="predicted"/>
<evidence type="ECO:0000256" key="3">
    <source>
        <dbReference type="ARBA" id="ARBA00022989"/>
    </source>
</evidence>
<dbReference type="AlphaFoldDB" id="A0A6A0AD56"/>
<dbReference type="GO" id="GO:1905515">
    <property type="term" value="P:non-motile cilium assembly"/>
    <property type="evidence" value="ECO:0007669"/>
    <property type="project" value="TreeGrafter"/>
</dbReference>
<dbReference type="PANTHER" id="PTHR13531">
    <property type="entry name" value="GEO07735P1-RELATED-RELATED"/>
    <property type="match status" value="1"/>
</dbReference>
<accession>A0A6A0AD56</accession>
<dbReference type="GO" id="GO:0016020">
    <property type="term" value="C:membrane"/>
    <property type="evidence" value="ECO:0007669"/>
    <property type="project" value="UniProtKB-SubCell"/>
</dbReference>
<evidence type="ECO:0000256" key="5">
    <source>
        <dbReference type="SAM" id="Phobius"/>
    </source>
</evidence>
<comment type="subcellular location">
    <subcellularLocation>
        <location evidence="1">Membrane</location>
        <topology evidence="1">Multi-pass membrane protein</topology>
    </subcellularLocation>
</comment>
<evidence type="ECO:0000256" key="4">
    <source>
        <dbReference type="ARBA" id="ARBA00023136"/>
    </source>
</evidence>
<evidence type="ECO:0000313" key="7">
    <source>
        <dbReference type="Proteomes" id="UP000485058"/>
    </source>
</evidence>
<sequence length="188" mass="21122">MQPTPKPGTTGAGAQAQALRQLQPKGAQVKKPRRRVLTSLPLQVFIFFGGWWDVLYFVLNILTFVYKGVTLPYPQRNYVLEFLFAWLWVLIDAPRLFLGEELSKLQGVDTQTLMNSFIDRTRIRGAHACLPVQQARETKQSKLDPCCSPLSSPFPCWACTSTTSASRPMLKLDVFLNTGALVFMGLQV</sequence>